<keyword evidence="6 7" id="KW-0472">Membrane</keyword>
<evidence type="ECO:0000256" key="7">
    <source>
        <dbReference type="SAM" id="Phobius"/>
    </source>
</evidence>
<dbReference type="InterPro" id="IPR051447">
    <property type="entry name" value="Lipoprotein-release_system"/>
</dbReference>
<keyword evidence="4 7" id="KW-0812">Transmembrane</keyword>
<feature type="transmembrane region" description="Helical" evidence="7">
    <location>
        <begin position="328"/>
        <end position="350"/>
    </location>
</feature>
<comment type="similarity">
    <text evidence="2">Belongs to the ABC-4 integral membrane protein family. LolC/E subfamily.</text>
</comment>
<dbReference type="GO" id="GO:0044874">
    <property type="term" value="P:lipoprotein localization to outer membrane"/>
    <property type="evidence" value="ECO:0007669"/>
    <property type="project" value="TreeGrafter"/>
</dbReference>
<evidence type="ECO:0000313" key="10">
    <source>
        <dbReference type="EMBL" id="TLP39637.1"/>
    </source>
</evidence>
<evidence type="ECO:0000256" key="5">
    <source>
        <dbReference type="ARBA" id="ARBA00022989"/>
    </source>
</evidence>
<protein>
    <submittedName>
        <fullName evidence="10">ABC transporter permease</fullName>
    </submittedName>
</protein>
<gene>
    <name evidence="10" type="ORF">FDK22_07145</name>
</gene>
<feature type="transmembrane region" description="Helical" evidence="7">
    <location>
        <begin position="278"/>
        <end position="301"/>
    </location>
</feature>
<keyword evidence="5 7" id="KW-1133">Transmembrane helix</keyword>
<dbReference type="RefSeq" id="WP_138152219.1">
    <property type="nucleotide sequence ID" value="NZ_CBDDKQ010000002.1"/>
</dbReference>
<evidence type="ECO:0000256" key="6">
    <source>
        <dbReference type="ARBA" id="ARBA00023136"/>
    </source>
</evidence>
<accession>A0A5R8Y2V1</accession>
<dbReference type="Pfam" id="PF02687">
    <property type="entry name" value="FtsX"/>
    <property type="match status" value="1"/>
</dbReference>
<sequence length="410" mass="45377">MNNILKISYRNLKRNHRRTLLTSSLITLGVIFVLVYIALSGSFKSYMIGQITDSSMGHIQIHKKGFVASVENLPLDKNLNEKALNFIEKYLNESKYIESYSYRIKFGGTFSNFESTTNIRLNAIDPKMEFATLPALKDRLVGFKGLQKGEIIVPDLIAKGMKVKNGDPIVLVANNKKGSVNGINLKVSGMVERISGPGGRDGYIHLDDAKKILRINDVEVSEILVRLKDNNKLKEAVKELNPILEKLNQSGKPAFEIHTWQQLSPFYNIIKMLDIMNIAIQIILISIVLISILNVMIMSVYERIKEIGTISAMGTPPKTIVKLFLTEGLLLGILGAVLGGIISFLIVLGLDMAQITYSFGRESDLILKPILNFSDIVVVGLIVIVISLIASISPAIKASKLDPVEALRTN</sequence>
<dbReference type="Pfam" id="PF12704">
    <property type="entry name" value="MacB_PCD"/>
    <property type="match status" value="1"/>
</dbReference>
<dbReference type="PANTHER" id="PTHR30489">
    <property type="entry name" value="LIPOPROTEIN-RELEASING SYSTEM TRANSMEMBRANE PROTEIN LOLE"/>
    <property type="match status" value="1"/>
</dbReference>
<reference evidence="10 11" key="1">
    <citation type="submission" date="2019-05" db="EMBL/GenBank/DDBJ databases">
        <title>Arcobacter sp. nov., isolated from sea sediment.</title>
        <authorList>
            <person name="Kim W."/>
        </authorList>
    </citation>
    <scope>NUCLEOTIDE SEQUENCE [LARGE SCALE GENOMIC DNA]</scope>
    <source>
        <strain evidence="10 11">CAU 1517</strain>
    </source>
</reference>
<evidence type="ECO:0000256" key="1">
    <source>
        <dbReference type="ARBA" id="ARBA00004651"/>
    </source>
</evidence>
<evidence type="ECO:0000259" key="9">
    <source>
        <dbReference type="Pfam" id="PF12704"/>
    </source>
</evidence>
<keyword evidence="11" id="KW-1185">Reference proteome</keyword>
<evidence type="ECO:0000256" key="2">
    <source>
        <dbReference type="ARBA" id="ARBA00005236"/>
    </source>
</evidence>
<dbReference type="InterPro" id="IPR003838">
    <property type="entry name" value="ABC3_permease_C"/>
</dbReference>
<evidence type="ECO:0000259" key="8">
    <source>
        <dbReference type="Pfam" id="PF02687"/>
    </source>
</evidence>
<feature type="domain" description="MacB-like periplasmic core" evidence="9">
    <location>
        <begin position="19"/>
        <end position="241"/>
    </location>
</feature>
<proteinExistence type="inferred from homology"/>
<feature type="transmembrane region" description="Helical" evidence="7">
    <location>
        <begin position="370"/>
        <end position="390"/>
    </location>
</feature>
<dbReference type="PANTHER" id="PTHR30489:SF0">
    <property type="entry name" value="LIPOPROTEIN-RELEASING SYSTEM TRANSMEMBRANE PROTEIN LOLE"/>
    <property type="match status" value="1"/>
</dbReference>
<name>A0A5R8Y2V1_9BACT</name>
<dbReference type="AlphaFoldDB" id="A0A5R8Y2V1"/>
<organism evidence="10 11">
    <name type="scientific">Arcobacter arenosus</name>
    <dbReference type="NCBI Taxonomy" id="2576037"/>
    <lineage>
        <taxon>Bacteria</taxon>
        <taxon>Pseudomonadati</taxon>
        <taxon>Campylobacterota</taxon>
        <taxon>Epsilonproteobacteria</taxon>
        <taxon>Campylobacterales</taxon>
        <taxon>Arcobacteraceae</taxon>
        <taxon>Arcobacter</taxon>
    </lineage>
</organism>
<evidence type="ECO:0000313" key="11">
    <source>
        <dbReference type="Proteomes" id="UP000308901"/>
    </source>
</evidence>
<evidence type="ECO:0000256" key="4">
    <source>
        <dbReference type="ARBA" id="ARBA00022692"/>
    </source>
</evidence>
<dbReference type="InterPro" id="IPR025857">
    <property type="entry name" value="MacB_PCD"/>
</dbReference>
<dbReference type="Proteomes" id="UP000308901">
    <property type="component" value="Unassembled WGS sequence"/>
</dbReference>
<feature type="transmembrane region" description="Helical" evidence="7">
    <location>
        <begin position="20"/>
        <end position="39"/>
    </location>
</feature>
<comment type="caution">
    <text evidence="10">The sequence shown here is derived from an EMBL/GenBank/DDBJ whole genome shotgun (WGS) entry which is preliminary data.</text>
</comment>
<comment type="subcellular location">
    <subcellularLocation>
        <location evidence="1">Cell membrane</location>
        <topology evidence="1">Multi-pass membrane protein</topology>
    </subcellularLocation>
</comment>
<evidence type="ECO:0000256" key="3">
    <source>
        <dbReference type="ARBA" id="ARBA00022475"/>
    </source>
</evidence>
<feature type="domain" description="ABC3 transporter permease C-terminal" evidence="8">
    <location>
        <begin position="280"/>
        <end position="403"/>
    </location>
</feature>
<dbReference type="EMBL" id="VANU01000002">
    <property type="protein sequence ID" value="TLP39637.1"/>
    <property type="molecule type" value="Genomic_DNA"/>
</dbReference>
<dbReference type="OrthoDB" id="9809768at2"/>
<keyword evidence="3" id="KW-1003">Cell membrane</keyword>
<dbReference type="GO" id="GO:0098797">
    <property type="term" value="C:plasma membrane protein complex"/>
    <property type="evidence" value="ECO:0007669"/>
    <property type="project" value="TreeGrafter"/>
</dbReference>